<sequence length="161" mass="18321">MLTYYLNKINSDPNILYILIRTFITYVFAISAIRVANTRFNFKTPFDYIFIIVIGAVLSRAINGTSTLFSALAGSSLLIFLHWLFAICSFYSHGFGKLVKGRSVILIQNGQLIWDALKRSQVTEEDLRQAAREKLNESDLAKVKEARLERTGSISFIIFKK</sequence>
<dbReference type="PANTHER" id="PTHR34582">
    <property type="entry name" value="UPF0702 TRANSMEMBRANE PROTEIN YCAP"/>
    <property type="match status" value="1"/>
</dbReference>
<evidence type="ECO:0000256" key="2">
    <source>
        <dbReference type="ARBA" id="ARBA00006448"/>
    </source>
</evidence>
<feature type="domain" description="YetF C-terminal" evidence="8">
    <location>
        <begin position="94"/>
        <end position="157"/>
    </location>
</feature>
<dbReference type="PANTHER" id="PTHR34582:SF6">
    <property type="entry name" value="UPF0702 TRANSMEMBRANE PROTEIN YCAP"/>
    <property type="match status" value="1"/>
</dbReference>
<dbReference type="Proteomes" id="UP000054422">
    <property type="component" value="Unassembled WGS sequence"/>
</dbReference>
<proteinExistence type="inferred from homology"/>
<comment type="subcellular location">
    <subcellularLocation>
        <location evidence="1">Cell membrane</location>
        <topology evidence="1">Multi-pass membrane protein</topology>
    </subcellularLocation>
</comment>
<evidence type="ECO:0000259" key="8">
    <source>
        <dbReference type="Pfam" id="PF04239"/>
    </source>
</evidence>
<evidence type="ECO:0000256" key="1">
    <source>
        <dbReference type="ARBA" id="ARBA00004651"/>
    </source>
</evidence>
<keyword evidence="4 7" id="KW-0812">Transmembrane</keyword>
<evidence type="ECO:0000256" key="3">
    <source>
        <dbReference type="ARBA" id="ARBA00022475"/>
    </source>
</evidence>
<dbReference type="OrthoDB" id="5652583at2"/>
<comment type="similarity">
    <text evidence="2">Belongs to the UPF0702 family.</text>
</comment>
<dbReference type="EMBL" id="JNCF01000064">
    <property type="protein sequence ID" value="KGP62470.1"/>
    <property type="molecule type" value="Genomic_DNA"/>
</dbReference>
<dbReference type="STRING" id="1498499.EP47_14485"/>
<name>A0A0A2SMY3_9GAMM</name>
<evidence type="ECO:0000256" key="4">
    <source>
        <dbReference type="ARBA" id="ARBA00022692"/>
    </source>
</evidence>
<keyword evidence="10" id="KW-1185">Reference proteome</keyword>
<organism evidence="9 10">
    <name type="scientific">Legionella norrlandica</name>
    <dbReference type="NCBI Taxonomy" id="1498499"/>
    <lineage>
        <taxon>Bacteria</taxon>
        <taxon>Pseudomonadati</taxon>
        <taxon>Pseudomonadota</taxon>
        <taxon>Gammaproteobacteria</taxon>
        <taxon>Legionellales</taxon>
        <taxon>Legionellaceae</taxon>
        <taxon>Legionella</taxon>
    </lineage>
</organism>
<feature type="transmembrane region" description="Helical" evidence="7">
    <location>
        <begin position="15"/>
        <end position="33"/>
    </location>
</feature>
<keyword evidence="3" id="KW-1003">Cell membrane</keyword>
<protein>
    <submittedName>
        <fullName evidence="9">Membrane protein</fullName>
    </submittedName>
</protein>
<dbReference type="InterPro" id="IPR007353">
    <property type="entry name" value="DUF421"/>
</dbReference>
<evidence type="ECO:0000256" key="7">
    <source>
        <dbReference type="SAM" id="Phobius"/>
    </source>
</evidence>
<feature type="transmembrane region" description="Helical" evidence="7">
    <location>
        <begin position="68"/>
        <end position="92"/>
    </location>
</feature>
<dbReference type="RefSeq" id="WP_035890986.1">
    <property type="nucleotide sequence ID" value="NZ_JNCF01000064.1"/>
</dbReference>
<comment type="caution">
    <text evidence="9">The sequence shown here is derived from an EMBL/GenBank/DDBJ whole genome shotgun (WGS) entry which is preliminary data.</text>
</comment>
<feature type="transmembrane region" description="Helical" evidence="7">
    <location>
        <begin position="45"/>
        <end position="62"/>
    </location>
</feature>
<keyword evidence="5 7" id="KW-1133">Transmembrane helix</keyword>
<evidence type="ECO:0000313" key="9">
    <source>
        <dbReference type="EMBL" id="KGP62470.1"/>
    </source>
</evidence>
<dbReference type="InterPro" id="IPR023090">
    <property type="entry name" value="UPF0702_alpha/beta_dom_sf"/>
</dbReference>
<accession>A0A0A2SMY3</accession>
<evidence type="ECO:0000256" key="5">
    <source>
        <dbReference type="ARBA" id="ARBA00022989"/>
    </source>
</evidence>
<gene>
    <name evidence="9" type="ORF">EP47_14485</name>
</gene>
<dbReference type="AlphaFoldDB" id="A0A0A2SMY3"/>
<reference evidence="9 10" key="1">
    <citation type="submission" date="2014-05" db="EMBL/GenBank/DDBJ databases">
        <authorList>
            <person name="Rizzardi K."/>
            <person name="Winiecka-Krusnell J."/>
            <person name="Ramliden M."/>
            <person name="Alm E."/>
            <person name="Andersson S."/>
            <person name="Byfors S."/>
        </authorList>
    </citation>
    <scope>NUCLEOTIDE SEQUENCE [LARGE SCALE GENOMIC DNA]</scope>
    <source>
        <strain evidence="9 10">LEGN</strain>
    </source>
</reference>
<keyword evidence="6 7" id="KW-0472">Membrane</keyword>
<evidence type="ECO:0000256" key="6">
    <source>
        <dbReference type="ARBA" id="ARBA00023136"/>
    </source>
</evidence>
<evidence type="ECO:0000313" key="10">
    <source>
        <dbReference type="Proteomes" id="UP000054422"/>
    </source>
</evidence>
<dbReference type="Gene3D" id="3.30.240.20">
    <property type="entry name" value="bsu07140 like domains"/>
    <property type="match status" value="1"/>
</dbReference>
<dbReference type="Pfam" id="PF04239">
    <property type="entry name" value="DUF421"/>
    <property type="match status" value="1"/>
</dbReference>
<dbReference type="GO" id="GO:0005886">
    <property type="term" value="C:plasma membrane"/>
    <property type="evidence" value="ECO:0007669"/>
    <property type="project" value="UniProtKB-SubCell"/>
</dbReference>